<evidence type="ECO:0000313" key="1">
    <source>
        <dbReference type="EMBL" id="KAK7389205.1"/>
    </source>
</evidence>
<dbReference type="AlphaFoldDB" id="A0AAN9XED0"/>
<accession>A0AAN9XED0</accession>
<dbReference type="EMBL" id="JAYMYS010000006">
    <property type="protein sequence ID" value="KAK7389205.1"/>
    <property type="molecule type" value="Genomic_DNA"/>
</dbReference>
<reference evidence="1 2" key="1">
    <citation type="submission" date="2024-01" db="EMBL/GenBank/DDBJ databases">
        <title>The genomes of 5 underutilized Papilionoideae crops provide insights into root nodulation and disease resistanc.</title>
        <authorList>
            <person name="Jiang F."/>
        </authorList>
    </citation>
    <scope>NUCLEOTIDE SEQUENCE [LARGE SCALE GENOMIC DNA]</scope>
    <source>
        <strain evidence="1">DUOXIRENSHENG_FW03</strain>
        <tissue evidence="1">Leaves</tissue>
    </source>
</reference>
<proteinExistence type="predicted"/>
<dbReference type="Proteomes" id="UP001386955">
    <property type="component" value="Unassembled WGS sequence"/>
</dbReference>
<evidence type="ECO:0000313" key="2">
    <source>
        <dbReference type="Proteomes" id="UP001386955"/>
    </source>
</evidence>
<gene>
    <name evidence="1" type="ORF">VNO78_24041</name>
</gene>
<protein>
    <submittedName>
        <fullName evidence="1">Uncharacterized protein</fullName>
    </submittedName>
</protein>
<comment type="caution">
    <text evidence="1">The sequence shown here is derived from an EMBL/GenBank/DDBJ whole genome shotgun (WGS) entry which is preliminary data.</text>
</comment>
<sequence>MVPWPSSATRAQRTSTFLNHTLTLPREAISRKSRRLQVLLFSSVASHVARHRTFAPFVAHSHHLFFSSSSPPPSQLRPSIVFPLCASSVLGICERQSSTFQLRWTWISSEMVIMPRWALGAEGRLGLRSQHKVKAGGIDLIRILYELTLSYPTRCSSSSRQTRSDQICKVELSNSCDNQSGFWIDTFTDSNTWCVFCAGDGRILMEGQGMDYCKS</sequence>
<organism evidence="1 2">
    <name type="scientific">Psophocarpus tetragonolobus</name>
    <name type="common">Winged bean</name>
    <name type="synonym">Dolichos tetragonolobus</name>
    <dbReference type="NCBI Taxonomy" id="3891"/>
    <lineage>
        <taxon>Eukaryota</taxon>
        <taxon>Viridiplantae</taxon>
        <taxon>Streptophyta</taxon>
        <taxon>Embryophyta</taxon>
        <taxon>Tracheophyta</taxon>
        <taxon>Spermatophyta</taxon>
        <taxon>Magnoliopsida</taxon>
        <taxon>eudicotyledons</taxon>
        <taxon>Gunneridae</taxon>
        <taxon>Pentapetalae</taxon>
        <taxon>rosids</taxon>
        <taxon>fabids</taxon>
        <taxon>Fabales</taxon>
        <taxon>Fabaceae</taxon>
        <taxon>Papilionoideae</taxon>
        <taxon>50 kb inversion clade</taxon>
        <taxon>NPAAA clade</taxon>
        <taxon>indigoferoid/millettioid clade</taxon>
        <taxon>Phaseoleae</taxon>
        <taxon>Psophocarpus</taxon>
    </lineage>
</organism>
<name>A0AAN9XED0_PSOTE</name>
<keyword evidence="2" id="KW-1185">Reference proteome</keyword>